<protein>
    <submittedName>
        <fullName evidence="1">Uncharacterized protein</fullName>
    </submittedName>
</protein>
<evidence type="ECO:0000313" key="1">
    <source>
        <dbReference type="EMBL" id="KAJ7701156.1"/>
    </source>
</evidence>
<proteinExistence type="predicted"/>
<dbReference type="Proteomes" id="UP001221757">
    <property type="component" value="Unassembled WGS sequence"/>
</dbReference>
<keyword evidence="2" id="KW-1185">Reference proteome</keyword>
<evidence type="ECO:0000313" key="2">
    <source>
        <dbReference type="Proteomes" id="UP001221757"/>
    </source>
</evidence>
<reference evidence="1" key="1">
    <citation type="submission" date="2023-03" db="EMBL/GenBank/DDBJ databases">
        <title>Massive genome expansion in bonnet fungi (Mycena s.s.) driven by repeated elements and novel gene families across ecological guilds.</title>
        <authorList>
            <consortium name="Lawrence Berkeley National Laboratory"/>
            <person name="Harder C.B."/>
            <person name="Miyauchi S."/>
            <person name="Viragh M."/>
            <person name="Kuo A."/>
            <person name="Thoen E."/>
            <person name="Andreopoulos B."/>
            <person name="Lu D."/>
            <person name="Skrede I."/>
            <person name="Drula E."/>
            <person name="Henrissat B."/>
            <person name="Morin E."/>
            <person name="Kohler A."/>
            <person name="Barry K."/>
            <person name="LaButti K."/>
            <person name="Morin E."/>
            <person name="Salamov A."/>
            <person name="Lipzen A."/>
            <person name="Mereny Z."/>
            <person name="Hegedus B."/>
            <person name="Baldrian P."/>
            <person name="Stursova M."/>
            <person name="Weitz H."/>
            <person name="Taylor A."/>
            <person name="Grigoriev I.V."/>
            <person name="Nagy L.G."/>
            <person name="Martin F."/>
            <person name="Kauserud H."/>
        </authorList>
    </citation>
    <scope>NUCLEOTIDE SEQUENCE</scope>
    <source>
        <strain evidence="1">CBHHK067</strain>
    </source>
</reference>
<name>A0AAD7DYE8_MYCRO</name>
<organism evidence="1 2">
    <name type="scientific">Mycena rosella</name>
    <name type="common">Pink bonnet</name>
    <name type="synonym">Agaricus rosellus</name>
    <dbReference type="NCBI Taxonomy" id="1033263"/>
    <lineage>
        <taxon>Eukaryota</taxon>
        <taxon>Fungi</taxon>
        <taxon>Dikarya</taxon>
        <taxon>Basidiomycota</taxon>
        <taxon>Agaricomycotina</taxon>
        <taxon>Agaricomycetes</taxon>
        <taxon>Agaricomycetidae</taxon>
        <taxon>Agaricales</taxon>
        <taxon>Marasmiineae</taxon>
        <taxon>Mycenaceae</taxon>
        <taxon>Mycena</taxon>
    </lineage>
</organism>
<comment type="caution">
    <text evidence="1">The sequence shown here is derived from an EMBL/GenBank/DDBJ whole genome shotgun (WGS) entry which is preliminary data.</text>
</comment>
<gene>
    <name evidence="1" type="ORF">B0H17DRAFT_1128444</name>
</gene>
<accession>A0AAD7DYE8</accession>
<sequence>MVSFKPEDGFWSLRCIAAVTLAGGRIYHRMLPAHKGQHAIRWFIHDSWAMFAKGTEMDIPHSWINSTLAGDDIALHIEHSDSISNQIAAIISRAPASVPSRRTLVIQRKGNAGPTFLDILSPLVKLLHYLLLLPHGTLGWSPNRRTSDGMKFSQARWYRTRFFMNAEQLSGFSRLTGEWLVDAWSAIEQSRLTYIRLNQHSDPDEAEYIGTGDEEPIDDVRLPSTCVHSQAYAAHFAGLFPDILKGGCGIIKGSKGDTY</sequence>
<dbReference type="EMBL" id="JARKIE010000018">
    <property type="protein sequence ID" value="KAJ7701156.1"/>
    <property type="molecule type" value="Genomic_DNA"/>
</dbReference>
<dbReference type="AlphaFoldDB" id="A0AAD7DYE8"/>